<dbReference type="EMBL" id="VSRR010113877">
    <property type="protein sequence ID" value="MPC98392.1"/>
    <property type="molecule type" value="Genomic_DNA"/>
</dbReference>
<comment type="caution">
    <text evidence="1">The sequence shown here is derived from an EMBL/GenBank/DDBJ whole genome shotgun (WGS) entry which is preliminary data.</text>
</comment>
<accession>A0A5B7JQN5</accession>
<dbReference type="AlphaFoldDB" id="A0A5B7JQN5"/>
<proteinExistence type="predicted"/>
<name>A0A5B7JQN5_PORTR</name>
<organism evidence="1 2">
    <name type="scientific">Portunus trituberculatus</name>
    <name type="common">Swimming crab</name>
    <name type="synonym">Neptunus trituberculatus</name>
    <dbReference type="NCBI Taxonomy" id="210409"/>
    <lineage>
        <taxon>Eukaryota</taxon>
        <taxon>Metazoa</taxon>
        <taxon>Ecdysozoa</taxon>
        <taxon>Arthropoda</taxon>
        <taxon>Crustacea</taxon>
        <taxon>Multicrustacea</taxon>
        <taxon>Malacostraca</taxon>
        <taxon>Eumalacostraca</taxon>
        <taxon>Eucarida</taxon>
        <taxon>Decapoda</taxon>
        <taxon>Pleocyemata</taxon>
        <taxon>Brachyura</taxon>
        <taxon>Eubrachyura</taxon>
        <taxon>Portunoidea</taxon>
        <taxon>Portunidae</taxon>
        <taxon>Portuninae</taxon>
        <taxon>Portunus</taxon>
    </lineage>
</organism>
<dbReference type="Proteomes" id="UP000324222">
    <property type="component" value="Unassembled WGS sequence"/>
</dbReference>
<gene>
    <name evidence="1" type="ORF">E2C01_093761</name>
</gene>
<evidence type="ECO:0000313" key="2">
    <source>
        <dbReference type="Proteomes" id="UP000324222"/>
    </source>
</evidence>
<sequence>MHPVVPERNEKMPHAHRGIRNNEGFALKCYHDVRNSALGLPFPAAKGQGGLSLMAGVATVPLTSIKQFTASWTNLDEAQPAVFAQ</sequence>
<reference evidence="1 2" key="1">
    <citation type="submission" date="2019-05" db="EMBL/GenBank/DDBJ databases">
        <title>Another draft genome of Portunus trituberculatus and its Hox gene families provides insights of decapod evolution.</title>
        <authorList>
            <person name="Jeong J.-H."/>
            <person name="Song I."/>
            <person name="Kim S."/>
            <person name="Choi T."/>
            <person name="Kim D."/>
            <person name="Ryu S."/>
            <person name="Kim W."/>
        </authorList>
    </citation>
    <scope>NUCLEOTIDE SEQUENCE [LARGE SCALE GENOMIC DNA]</scope>
    <source>
        <tissue evidence="1">Muscle</tissue>
    </source>
</reference>
<protein>
    <submittedName>
        <fullName evidence="1">Uncharacterized protein</fullName>
    </submittedName>
</protein>
<keyword evidence="2" id="KW-1185">Reference proteome</keyword>
<evidence type="ECO:0000313" key="1">
    <source>
        <dbReference type="EMBL" id="MPC98392.1"/>
    </source>
</evidence>